<evidence type="ECO:0000313" key="2">
    <source>
        <dbReference type="EMBL" id="AYQ73064.1"/>
    </source>
</evidence>
<protein>
    <recommendedName>
        <fullName evidence="4">Spore germination protein</fullName>
    </recommendedName>
</protein>
<sequence length="62" mass="6381">MSSKIGRVVIVRNEGTVVFGNVNNISTSSTSKTNEGAGQEMTGGTSNNNANSMMPKQSTTSA</sequence>
<gene>
    <name evidence="2" type="ORF">EAV92_11095</name>
</gene>
<feature type="compositionally biased region" description="Polar residues" evidence="1">
    <location>
        <begin position="42"/>
        <end position="62"/>
    </location>
</feature>
<evidence type="ECO:0000313" key="3">
    <source>
        <dbReference type="Proteomes" id="UP000269097"/>
    </source>
</evidence>
<dbReference type="Proteomes" id="UP000269097">
    <property type="component" value="Chromosome"/>
</dbReference>
<reference evidence="2 3" key="1">
    <citation type="submission" date="2018-10" db="EMBL/GenBank/DDBJ databases">
        <title>Genome Sequence of Cohnella sp.</title>
        <authorList>
            <person name="Srinivasan S."/>
            <person name="Kim M.K."/>
        </authorList>
    </citation>
    <scope>NUCLEOTIDE SEQUENCE [LARGE SCALE GENOMIC DNA]</scope>
    <source>
        <strain evidence="2 3">18JY8-7</strain>
    </source>
</reference>
<accession>A0A3G3JXV1</accession>
<dbReference type="RefSeq" id="WP_123041146.1">
    <property type="nucleotide sequence ID" value="NZ_CP033433.1"/>
</dbReference>
<dbReference type="AlphaFoldDB" id="A0A3G3JXV1"/>
<feature type="region of interest" description="Disordered" evidence="1">
    <location>
        <begin position="22"/>
        <end position="62"/>
    </location>
</feature>
<dbReference type="KEGG" id="coh:EAV92_11095"/>
<organism evidence="2 3">
    <name type="scientific">Cohnella candidum</name>
    <dbReference type="NCBI Taxonomy" id="2674991"/>
    <lineage>
        <taxon>Bacteria</taxon>
        <taxon>Bacillati</taxon>
        <taxon>Bacillota</taxon>
        <taxon>Bacilli</taxon>
        <taxon>Bacillales</taxon>
        <taxon>Paenibacillaceae</taxon>
        <taxon>Cohnella</taxon>
    </lineage>
</organism>
<evidence type="ECO:0000256" key="1">
    <source>
        <dbReference type="SAM" id="MobiDB-lite"/>
    </source>
</evidence>
<name>A0A3G3JXV1_9BACL</name>
<proteinExistence type="predicted"/>
<keyword evidence="3" id="KW-1185">Reference proteome</keyword>
<feature type="compositionally biased region" description="Low complexity" evidence="1">
    <location>
        <begin position="22"/>
        <end position="34"/>
    </location>
</feature>
<dbReference type="EMBL" id="CP033433">
    <property type="protein sequence ID" value="AYQ73064.1"/>
    <property type="molecule type" value="Genomic_DNA"/>
</dbReference>
<evidence type="ECO:0008006" key="4">
    <source>
        <dbReference type="Google" id="ProtNLM"/>
    </source>
</evidence>